<dbReference type="RefSeq" id="WP_187558780.1">
    <property type="nucleotide sequence ID" value="NZ_JACRTP010000004.1"/>
</dbReference>
<dbReference type="PANTHER" id="PTHR18964:SF165">
    <property type="entry name" value="BETA-GLUCOSIDE KINASE"/>
    <property type="match status" value="1"/>
</dbReference>
<dbReference type="Pfam" id="PF00480">
    <property type="entry name" value="ROK"/>
    <property type="match status" value="1"/>
</dbReference>
<dbReference type="EMBL" id="JACRTP010000004">
    <property type="protein sequence ID" value="MBC8628984.1"/>
    <property type="molecule type" value="Genomic_DNA"/>
</dbReference>
<organism evidence="2 3">
    <name type="scientific">Blautia stercoris</name>
    <dbReference type="NCBI Taxonomy" id="871664"/>
    <lineage>
        <taxon>Bacteria</taxon>
        <taxon>Bacillati</taxon>
        <taxon>Bacillota</taxon>
        <taxon>Clostridia</taxon>
        <taxon>Lachnospirales</taxon>
        <taxon>Lachnospiraceae</taxon>
        <taxon>Blautia</taxon>
    </lineage>
</organism>
<reference evidence="2 3" key="1">
    <citation type="submission" date="2020-08" db="EMBL/GenBank/DDBJ databases">
        <title>Genome public.</title>
        <authorList>
            <person name="Liu C."/>
            <person name="Sun Q."/>
        </authorList>
    </citation>
    <scope>NUCLEOTIDE SEQUENCE [LARGE SCALE GENOMIC DNA]</scope>
    <source>
        <strain evidence="2 3">3_YM_SP_D4_24.mj</strain>
    </source>
</reference>
<evidence type="ECO:0000313" key="2">
    <source>
        <dbReference type="EMBL" id="MBC8628984.1"/>
    </source>
</evidence>
<comment type="caution">
    <text evidence="2">The sequence shown here is derived from an EMBL/GenBank/DDBJ whole genome shotgun (WGS) entry which is preliminary data.</text>
</comment>
<comment type="similarity">
    <text evidence="1">Belongs to the ROK (NagC/XylR) family.</text>
</comment>
<dbReference type="Proteomes" id="UP000661649">
    <property type="component" value="Unassembled WGS sequence"/>
</dbReference>
<dbReference type="CDD" id="cd24068">
    <property type="entry name" value="ASKHA_NBD_ROK_FnNanK-like"/>
    <property type="match status" value="1"/>
</dbReference>
<dbReference type="InterPro" id="IPR000600">
    <property type="entry name" value="ROK"/>
</dbReference>
<sequence length="298" mass="32278">MKQYISIDIGGTAIKYGVIDENAQILIKKSMETEAFKGGPEILKKVIGIVEKLMKETKLEISGICISTAGMVDIEKGSIFYSAPLIPNYAGTQFKEVLEEKFKIPCEVENDVNCAGLAEYQSGVAKGSHVAVMLTIGTGIGGCIILDGKIFHGFSNSACEVGYMHLDGGEFQDLGAASILTKKVAKRKQESESDWNGYHIFESAKQGDETCIQAIDEMADVLGKGISNICYVLNPEIVVLGGGIMAQEEFLGDRIKQAVKKYLVSSIEVNTTIAFAKHQNNAGMLGAFYHFCGVHKKE</sequence>
<dbReference type="PANTHER" id="PTHR18964">
    <property type="entry name" value="ROK (REPRESSOR, ORF, KINASE) FAMILY"/>
    <property type="match status" value="1"/>
</dbReference>
<gene>
    <name evidence="2" type="ORF">H8712_10250</name>
</gene>
<dbReference type="Gene3D" id="3.30.420.40">
    <property type="match status" value="2"/>
</dbReference>
<proteinExistence type="inferred from homology"/>
<keyword evidence="3" id="KW-1185">Reference proteome</keyword>
<dbReference type="SUPFAM" id="SSF53067">
    <property type="entry name" value="Actin-like ATPase domain"/>
    <property type="match status" value="1"/>
</dbReference>
<evidence type="ECO:0000313" key="3">
    <source>
        <dbReference type="Proteomes" id="UP000661649"/>
    </source>
</evidence>
<name>A0ABR7PC63_9FIRM</name>
<protein>
    <submittedName>
        <fullName evidence="2">ROK family protein</fullName>
    </submittedName>
</protein>
<accession>A0ABR7PC63</accession>
<dbReference type="InterPro" id="IPR043129">
    <property type="entry name" value="ATPase_NBD"/>
</dbReference>
<evidence type="ECO:0000256" key="1">
    <source>
        <dbReference type="ARBA" id="ARBA00006479"/>
    </source>
</evidence>